<evidence type="ECO:0000313" key="2">
    <source>
        <dbReference type="Proteomes" id="UP001372338"/>
    </source>
</evidence>
<dbReference type="InterPro" id="IPR042160">
    <property type="entry name" value="HD-Zip_IV"/>
</dbReference>
<proteinExistence type="predicted"/>
<keyword evidence="2" id="KW-1185">Reference proteome</keyword>
<dbReference type="PANTHER" id="PTHR45654">
    <property type="entry name" value="HOMEOBOX-LEUCINE ZIPPER PROTEIN MERISTEM L1"/>
    <property type="match status" value="1"/>
</dbReference>
<reference evidence="1 2" key="1">
    <citation type="submission" date="2024-01" db="EMBL/GenBank/DDBJ databases">
        <title>The genomes of 5 underutilized Papilionoideae crops provide insights into root nodulation and disease resistanc.</title>
        <authorList>
            <person name="Yuan L."/>
        </authorList>
    </citation>
    <scope>NUCLEOTIDE SEQUENCE [LARGE SCALE GENOMIC DNA]</scope>
    <source>
        <strain evidence="1">ZHUSHIDOU_FW_LH</strain>
        <tissue evidence="1">Leaf</tissue>
    </source>
</reference>
<dbReference type="AlphaFoldDB" id="A0AAN9I1Y3"/>
<sequence>MRSLERKRTEIEKLRAEKLIYKEALATATCPNCGEPTDIGEIMLFDEHHLRHENARLREELAAFGNNIHNSNKIAFDG</sequence>
<protein>
    <submittedName>
        <fullName evidence="1">Uncharacterized protein</fullName>
    </submittedName>
</protein>
<dbReference type="PANTHER" id="PTHR45654:SF77">
    <property type="entry name" value="HOMEOBOX-LEUCINE ZIPPER PROTEIN MERISTEM L1"/>
    <property type="match status" value="1"/>
</dbReference>
<gene>
    <name evidence="1" type="ORF">RIF29_31571</name>
</gene>
<name>A0AAN9I1Y3_CROPI</name>
<comment type="caution">
    <text evidence="1">The sequence shown here is derived from an EMBL/GenBank/DDBJ whole genome shotgun (WGS) entry which is preliminary data.</text>
</comment>
<dbReference type="Proteomes" id="UP001372338">
    <property type="component" value="Unassembled WGS sequence"/>
</dbReference>
<dbReference type="EMBL" id="JAYWIO010000006">
    <property type="protein sequence ID" value="KAK7257531.1"/>
    <property type="molecule type" value="Genomic_DNA"/>
</dbReference>
<organism evidence="1 2">
    <name type="scientific">Crotalaria pallida</name>
    <name type="common">Smooth rattlebox</name>
    <name type="synonym">Crotalaria striata</name>
    <dbReference type="NCBI Taxonomy" id="3830"/>
    <lineage>
        <taxon>Eukaryota</taxon>
        <taxon>Viridiplantae</taxon>
        <taxon>Streptophyta</taxon>
        <taxon>Embryophyta</taxon>
        <taxon>Tracheophyta</taxon>
        <taxon>Spermatophyta</taxon>
        <taxon>Magnoliopsida</taxon>
        <taxon>eudicotyledons</taxon>
        <taxon>Gunneridae</taxon>
        <taxon>Pentapetalae</taxon>
        <taxon>rosids</taxon>
        <taxon>fabids</taxon>
        <taxon>Fabales</taxon>
        <taxon>Fabaceae</taxon>
        <taxon>Papilionoideae</taxon>
        <taxon>50 kb inversion clade</taxon>
        <taxon>genistoids sensu lato</taxon>
        <taxon>core genistoids</taxon>
        <taxon>Crotalarieae</taxon>
        <taxon>Crotalaria</taxon>
    </lineage>
</organism>
<evidence type="ECO:0000313" key="1">
    <source>
        <dbReference type="EMBL" id="KAK7257531.1"/>
    </source>
</evidence>
<accession>A0AAN9I1Y3</accession>